<accession>A0A0L8HNV9</accession>
<gene>
    <name evidence="1" type="ORF">OCBIM_22010225mg</name>
</gene>
<name>A0A0L8HNV9_OCTBM</name>
<organism evidence="1">
    <name type="scientific">Octopus bimaculoides</name>
    <name type="common">California two-spotted octopus</name>
    <dbReference type="NCBI Taxonomy" id="37653"/>
    <lineage>
        <taxon>Eukaryota</taxon>
        <taxon>Metazoa</taxon>
        <taxon>Spiralia</taxon>
        <taxon>Lophotrochozoa</taxon>
        <taxon>Mollusca</taxon>
        <taxon>Cephalopoda</taxon>
        <taxon>Coleoidea</taxon>
        <taxon>Octopodiformes</taxon>
        <taxon>Octopoda</taxon>
        <taxon>Incirrata</taxon>
        <taxon>Octopodidae</taxon>
        <taxon>Octopus</taxon>
    </lineage>
</organism>
<evidence type="ECO:0000313" key="1">
    <source>
        <dbReference type="EMBL" id="KOF90882.1"/>
    </source>
</evidence>
<protein>
    <submittedName>
        <fullName evidence="1">Uncharacterized protein</fullName>
    </submittedName>
</protein>
<dbReference type="EMBL" id="KQ417658">
    <property type="protein sequence ID" value="KOF90882.1"/>
    <property type="molecule type" value="Genomic_DNA"/>
</dbReference>
<sequence length="67" mass="7768">MNWVSSIFRSINEFPKSNNRTTGPNKSYNVCLTEKCCLEYKINRLGEIHLISHMMNVSTQKSMDKAQ</sequence>
<reference evidence="1" key="1">
    <citation type="submission" date="2015-07" db="EMBL/GenBank/DDBJ databases">
        <title>MeaNS - Measles Nucleotide Surveillance Program.</title>
        <authorList>
            <person name="Tran T."/>
            <person name="Druce J."/>
        </authorList>
    </citation>
    <scope>NUCLEOTIDE SEQUENCE</scope>
    <source>
        <strain evidence="1">UCB-OBI-ISO-001</strain>
        <tissue evidence="1">Gonad</tissue>
    </source>
</reference>
<dbReference type="AlphaFoldDB" id="A0A0L8HNV9"/>
<proteinExistence type="predicted"/>